<name>A0A4Q2DZJ0_9AGAR</name>
<dbReference type="SUPFAM" id="SSF52047">
    <property type="entry name" value="RNI-like"/>
    <property type="match status" value="1"/>
</dbReference>
<dbReference type="AlphaFoldDB" id="A0A4Q2DZJ0"/>
<accession>A0A4Q2DZJ0</accession>
<organism evidence="1 2">
    <name type="scientific">Candolleomyces aberdarensis</name>
    <dbReference type="NCBI Taxonomy" id="2316362"/>
    <lineage>
        <taxon>Eukaryota</taxon>
        <taxon>Fungi</taxon>
        <taxon>Dikarya</taxon>
        <taxon>Basidiomycota</taxon>
        <taxon>Agaricomycotina</taxon>
        <taxon>Agaricomycetes</taxon>
        <taxon>Agaricomycetidae</taxon>
        <taxon>Agaricales</taxon>
        <taxon>Agaricineae</taxon>
        <taxon>Psathyrellaceae</taxon>
        <taxon>Candolleomyces</taxon>
    </lineage>
</organism>
<reference evidence="1 2" key="1">
    <citation type="submission" date="2019-01" db="EMBL/GenBank/DDBJ databases">
        <title>Draft genome sequence of Psathyrella aberdarensis IHI B618.</title>
        <authorList>
            <person name="Buettner E."/>
            <person name="Kellner H."/>
        </authorList>
    </citation>
    <scope>NUCLEOTIDE SEQUENCE [LARGE SCALE GENOMIC DNA]</scope>
    <source>
        <strain evidence="1 2">IHI B618</strain>
    </source>
</reference>
<dbReference type="InterPro" id="IPR032675">
    <property type="entry name" value="LRR_dom_sf"/>
</dbReference>
<gene>
    <name evidence="1" type="ORF">EST38_g435</name>
</gene>
<dbReference type="EMBL" id="SDEE01000005">
    <property type="protein sequence ID" value="RXW25431.1"/>
    <property type="molecule type" value="Genomic_DNA"/>
</dbReference>
<sequence length="326" mass="36648">MSSLKIHEPRPWDSIKSLEVRFYDVWDEPGPQDSHPDSIFKHIPPTVSSLYLYLEDRDDIVAINDGLHLHIPEIVLTNLTTFTFSCDWDGTMMLQILQSCTNVENLTLDFRGSSVAFQDAPLLREAGLLLPKVRILHLDQIISGAVSSIQALRTPSLVELRISFVTDVIHPVAFTNRAYVSDNFASSVLSFVRASGCQGSLRKFRFDSISIPNPQLVAILTNLPFLTHLALDNTFFDPTPFGKYDYVYGGSALLPCLAVLELLRLPPDFPRDAMSHFAVARKLELPPGGLKKFVMTFRKYQPPDLSLLVDKFKNTFPIETTCFAFV</sequence>
<keyword evidence="2" id="KW-1185">Reference proteome</keyword>
<proteinExistence type="predicted"/>
<protein>
    <submittedName>
        <fullName evidence="1">Uncharacterized protein</fullName>
    </submittedName>
</protein>
<evidence type="ECO:0000313" key="1">
    <source>
        <dbReference type="EMBL" id="RXW25431.1"/>
    </source>
</evidence>
<dbReference type="Gene3D" id="3.80.10.10">
    <property type="entry name" value="Ribonuclease Inhibitor"/>
    <property type="match status" value="1"/>
</dbReference>
<dbReference type="Proteomes" id="UP000290288">
    <property type="component" value="Unassembled WGS sequence"/>
</dbReference>
<comment type="caution">
    <text evidence="1">The sequence shown here is derived from an EMBL/GenBank/DDBJ whole genome shotgun (WGS) entry which is preliminary data.</text>
</comment>
<evidence type="ECO:0000313" key="2">
    <source>
        <dbReference type="Proteomes" id="UP000290288"/>
    </source>
</evidence>